<evidence type="ECO:0000256" key="2">
    <source>
        <dbReference type="ARBA" id="ARBA00022801"/>
    </source>
</evidence>
<dbReference type="GO" id="GO:0016020">
    <property type="term" value="C:membrane"/>
    <property type="evidence" value="ECO:0000318"/>
    <property type="project" value="GO_Central"/>
</dbReference>
<evidence type="ECO:0000256" key="3">
    <source>
        <dbReference type="PIRSR" id="PIRSR600407-1"/>
    </source>
</evidence>
<feature type="transmembrane region" description="Helical" evidence="5">
    <location>
        <begin position="6"/>
        <end position="27"/>
    </location>
</feature>
<dbReference type="InParanoid" id="A9V788"/>
<organism evidence="6 7">
    <name type="scientific">Monosiga brevicollis</name>
    <name type="common">Choanoflagellate</name>
    <dbReference type="NCBI Taxonomy" id="81824"/>
    <lineage>
        <taxon>Eukaryota</taxon>
        <taxon>Choanoflagellata</taxon>
        <taxon>Craspedida</taxon>
        <taxon>Salpingoecidae</taxon>
        <taxon>Monosiga</taxon>
    </lineage>
</organism>
<dbReference type="GO" id="GO:0004382">
    <property type="term" value="F:GDP phosphatase activity"/>
    <property type="evidence" value="ECO:0000318"/>
    <property type="project" value="GO_Central"/>
</dbReference>
<dbReference type="Pfam" id="PF01150">
    <property type="entry name" value="GDA1_CD39"/>
    <property type="match status" value="1"/>
</dbReference>
<keyword evidence="5" id="KW-0472">Membrane</keyword>
<feature type="active site" description="Proton acceptor" evidence="3">
    <location>
        <position position="169"/>
    </location>
</feature>
<keyword evidence="5" id="KW-0812">Transmembrane</keyword>
<dbReference type="Proteomes" id="UP000001357">
    <property type="component" value="Unassembled WGS sequence"/>
</dbReference>
<dbReference type="GO" id="GO:0005524">
    <property type="term" value="F:ATP binding"/>
    <property type="evidence" value="ECO:0007669"/>
    <property type="project" value="UniProtKB-KW"/>
</dbReference>
<proteinExistence type="inferred from homology"/>
<evidence type="ECO:0000256" key="4">
    <source>
        <dbReference type="PIRSR" id="PIRSR600407-2"/>
    </source>
</evidence>
<dbReference type="AlphaFoldDB" id="A9V788"/>
<dbReference type="GeneID" id="5893864"/>
<keyword evidence="2" id="KW-0378">Hydrolase</keyword>
<keyword evidence="4" id="KW-0067">ATP-binding</keyword>
<feature type="transmembrane region" description="Helical" evidence="5">
    <location>
        <begin position="483"/>
        <end position="507"/>
    </location>
</feature>
<dbReference type="GO" id="GO:0045134">
    <property type="term" value="F:UDP phosphatase activity"/>
    <property type="evidence" value="ECO:0000318"/>
    <property type="project" value="GO_Central"/>
</dbReference>
<keyword evidence="7" id="KW-1185">Reference proteome</keyword>
<sequence length="526" mass="56115">MVAPTVLVVGVVAFVAGLASIASVGYLGTHHKTPERHYVVAVDAGSSHSEFFVYSWQPSATNVSTAVQEVNITQEDITCGVKPGISSYSSNPAQAAAAIQDCLSACKTVIPAHRVPLTPVMLRATAGMRVLEQDNASEAQAILDALTAAFTAAGFANESSAQILPGQLEGAYGWITANYAGETIGFDQARSGVTVGAMDMGGASTQITFQVPAATHLEASDRFDMTLFGLDDVLYTHSYLCFGVNAARDRLTAQTIVAERGGVIPQNNTIVIPDPCRPIGTYHGYTWAEIDALRSSYCTEQFPLEGLDDVLLQGASNATSCNAAVDTLLQRTDVETVGQFQPQQDGGMSFFAFSSYYYTADFLCTFIAQPGDCQRPAYDTASWVVSPAALARLADATCLANFSQLAELTKSDPSLNDYLDTYCFSAAYFVRMTRDLKFANSSQQIHFVGDVNGTDAGWTLGAVLAEATFEANPKPGFKASHSAVVAGATIGGLLVCLGASIFIYWVVQRKRESDYEPLNNVSPRRN</sequence>
<protein>
    <submittedName>
        <fullName evidence="6">Uncharacterized protein</fullName>
    </submittedName>
</protein>
<keyword evidence="4" id="KW-0547">Nucleotide-binding</keyword>
<evidence type="ECO:0000313" key="7">
    <source>
        <dbReference type="Proteomes" id="UP000001357"/>
    </source>
</evidence>
<dbReference type="STRING" id="81824.A9V788"/>
<dbReference type="PANTHER" id="PTHR11782:SF83">
    <property type="entry name" value="GUANOSINE-DIPHOSPHATASE"/>
    <property type="match status" value="1"/>
</dbReference>
<name>A9V788_MONBE</name>
<dbReference type="OMA" id="PYSHCAF"/>
<comment type="similarity">
    <text evidence="1">Belongs to the GDA1/CD39 NTPase family.</text>
</comment>
<evidence type="ECO:0000313" key="6">
    <source>
        <dbReference type="EMBL" id="EDQ86543.1"/>
    </source>
</evidence>
<keyword evidence="5" id="KW-1133">Transmembrane helix</keyword>
<evidence type="ECO:0000256" key="5">
    <source>
        <dbReference type="SAM" id="Phobius"/>
    </source>
</evidence>
<dbReference type="Gene3D" id="3.30.420.40">
    <property type="match status" value="1"/>
</dbReference>
<dbReference type="EMBL" id="CH991565">
    <property type="protein sequence ID" value="EDQ86543.1"/>
    <property type="molecule type" value="Genomic_DNA"/>
</dbReference>
<feature type="binding site" evidence="4">
    <location>
        <begin position="202"/>
        <end position="206"/>
    </location>
    <ligand>
        <name>ATP</name>
        <dbReference type="ChEBI" id="CHEBI:30616"/>
    </ligand>
</feature>
<evidence type="ECO:0000256" key="1">
    <source>
        <dbReference type="ARBA" id="ARBA00009283"/>
    </source>
</evidence>
<dbReference type="FunCoup" id="A9V788">
    <property type="interactions" value="123"/>
</dbReference>
<reference evidence="6 7" key="1">
    <citation type="journal article" date="2008" name="Nature">
        <title>The genome of the choanoflagellate Monosiga brevicollis and the origin of metazoans.</title>
        <authorList>
            <consortium name="JGI Sequencing"/>
            <person name="King N."/>
            <person name="Westbrook M.J."/>
            <person name="Young S.L."/>
            <person name="Kuo A."/>
            <person name="Abedin M."/>
            <person name="Chapman J."/>
            <person name="Fairclough S."/>
            <person name="Hellsten U."/>
            <person name="Isogai Y."/>
            <person name="Letunic I."/>
            <person name="Marr M."/>
            <person name="Pincus D."/>
            <person name="Putnam N."/>
            <person name="Rokas A."/>
            <person name="Wright K.J."/>
            <person name="Zuzow R."/>
            <person name="Dirks W."/>
            <person name="Good M."/>
            <person name="Goodstein D."/>
            <person name="Lemons D."/>
            <person name="Li W."/>
            <person name="Lyons J.B."/>
            <person name="Morris A."/>
            <person name="Nichols S."/>
            <person name="Richter D.J."/>
            <person name="Salamov A."/>
            <person name="Bork P."/>
            <person name="Lim W.A."/>
            <person name="Manning G."/>
            <person name="Miller W.T."/>
            <person name="McGinnis W."/>
            <person name="Shapiro H."/>
            <person name="Tjian R."/>
            <person name="Grigoriev I.V."/>
            <person name="Rokhsar D."/>
        </authorList>
    </citation>
    <scope>NUCLEOTIDE SEQUENCE [LARGE SCALE GENOMIC DNA]</scope>
    <source>
        <strain evidence="7">MX1 / ATCC 50154</strain>
    </source>
</reference>
<dbReference type="KEGG" id="mbr:MONBRDRAFT_28117"/>
<dbReference type="PROSITE" id="PS01238">
    <property type="entry name" value="GDA1_CD39_NTPASE"/>
    <property type="match status" value="1"/>
</dbReference>
<dbReference type="Gene3D" id="3.30.420.150">
    <property type="entry name" value="Exopolyphosphatase. Domain 2"/>
    <property type="match status" value="1"/>
</dbReference>
<dbReference type="eggNOG" id="KOG1386">
    <property type="taxonomic scope" value="Eukaryota"/>
</dbReference>
<dbReference type="GO" id="GO:0017111">
    <property type="term" value="F:ribonucleoside triphosphate phosphatase activity"/>
    <property type="evidence" value="ECO:0000318"/>
    <property type="project" value="GO_Central"/>
</dbReference>
<dbReference type="InterPro" id="IPR000407">
    <property type="entry name" value="GDA1_CD39_NTPase"/>
</dbReference>
<accession>A9V788</accession>
<dbReference type="RefSeq" id="XP_001748656.1">
    <property type="nucleotide sequence ID" value="XM_001748604.1"/>
</dbReference>
<gene>
    <name evidence="6" type="ORF">MONBRDRAFT_28117</name>
</gene>
<dbReference type="PANTHER" id="PTHR11782">
    <property type="entry name" value="ADENOSINE/GUANOSINE DIPHOSPHATASE"/>
    <property type="match status" value="1"/>
</dbReference>
<dbReference type="GO" id="GO:0009134">
    <property type="term" value="P:nucleoside diphosphate catabolic process"/>
    <property type="evidence" value="ECO:0000318"/>
    <property type="project" value="GO_Central"/>
</dbReference>